<evidence type="ECO:0000313" key="8">
    <source>
        <dbReference type="EMBL" id="KAJ9552276.1"/>
    </source>
</evidence>
<dbReference type="SUPFAM" id="SSF103481">
    <property type="entry name" value="Multidrug resistance efflux transporter EmrE"/>
    <property type="match status" value="2"/>
</dbReference>
<feature type="transmembrane region" description="Helical" evidence="6">
    <location>
        <begin position="210"/>
        <end position="229"/>
    </location>
</feature>
<name>A0AA38WKY5_9ASTR</name>
<organism evidence="8 9">
    <name type="scientific">Centaurea solstitialis</name>
    <name type="common">yellow star-thistle</name>
    <dbReference type="NCBI Taxonomy" id="347529"/>
    <lineage>
        <taxon>Eukaryota</taxon>
        <taxon>Viridiplantae</taxon>
        <taxon>Streptophyta</taxon>
        <taxon>Embryophyta</taxon>
        <taxon>Tracheophyta</taxon>
        <taxon>Spermatophyta</taxon>
        <taxon>Magnoliopsida</taxon>
        <taxon>eudicotyledons</taxon>
        <taxon>Gunneridae</taxon>
        <taxon>Pentapetalae</taxon>
        <taxon>asterids</taxon>
        <taxon>campanulids</taxon>
        <taxon>Asterales</taxon>
        <taxon>Asteraceae</taxon>
        <taxon>Carduoideae</taxon>
        <taxon>Cardueae</taxon>
        <taxon>Centaureinae</taxon>
        <taxon>Centaurea</taxon>
    </lineage>
</organism>
<feature type="transmembrane region" description="Helical" evidence="6">
    <location>
        <begin position="169"/>
        <end position="190"/>
    </location>
</feature>
<proteinExistence type="inferred from homology"/>
<feature type="transmembrane region" description="Helical" evidence="6">
    <location>
        <begin position="56"/>
        <end position="77"/>
    </location>
</feature>
<evidence type="ECO:0000256" key="1">
    <source>
        <dbReference type="ARBA" id="ARBA00004141"/>
    </source>
</evidence>
<evidence type="ECO:0000259" key="7">
    <source>
        <dbReference type="Pfam" id="PF00892"/>
    </source>
</evidence>
<evidence type="ECO:0000256" key="3">
    <source>
        <dbReference type="ARBA" id="ARBA00022692"/>
    </source>
</evidence>
<comment type="subcellular location">
    <subcellularLocation>
        <location evidence="1 6">Membrane</location>
        <topology evidence="1 6">Multi-pass membrane protein</topology>
    </subcellularLocation>
</comment>
<dbReference type="AlphaFoldDB" id="A0AA38WKY5"/>
<dbReference type="Pfam" id="PF00892">
    <property type="entry name" value="EamA"/>
    <property type="match status" value="2"/>
</dbReference>
<protein>
    <recommendedName>
        <fullName evidence="6">WAT1-related protein</fullName>
    </recommendedName>
</protein>
<evidence type="ECO:0000256" key="5">
    <source>
        <dbReference type="ARBA" id="ARBA00023136"/>
    </source>
</evidence>
<keyword evidence="5 6" id="KW-0472">Membrane</keyword>
<dbReference type="GO" id="GO:0016020">
    <property type="term" value="C:membrane"/>
    <property type="evidence" value="ECO:0007669"/>
    <property type="project" value="UniProtKB-SubCell"/>
</dbReference>
<evidence type="ECO:0000256" key="2">
    <source>
        <dbReference type="ARBA" id="ARBA00007635"/>
    </source>
</evidence>
<dbReference type="InterPro" id="IPR030184">
    <property type="entry name" value="WAT1-related"/>
</dbReference>
<comment type="caution">
    <text evidence="8">The sequence shown here is derived from an EMBL/GenBank/DDBJ whole genome shotgun (WGS) entry which is preliminary data.</text>
</comment>
<dbReference type="InterPro" id="IPR000620">
    <property type="entry name" value="EamA_dom"/>
</dbReference>
<feature type="transmembrane region" description="Helical" evidence="6">
    <location>
        <begin position="262"/>
        <end position="281"/>
    </location>
</feature>
<dbReference type="GO" id="GO:0022857">
    <property type="term" value="F:transmembrane transporter activity"/>
    <property type="evidence" value="ECO:0007669"/>
    <property type="project" value="InterPro"/>
</dbReference>
<keyword evidence="4 6" id="KW-1133">Transmembrane helix</keyword>
<evidence type="ECO:0000313" key="9">
    <source>
        <dbReference type="Proteomes" id="UP001172457"/>
    </source>
</evidence>
<keyword evidence="3 6" id="KW-0812">Transmembrane</keyword>
<feature type="transmembrane region" description="Helical" evidence="6">
    <location>
        <begin position="83"/>
        <end position="102"/>
    </location>
</feature>
<gene>
    <name evidence="8" type="ORF">OSB04_016321</name>
</gene>
<comment type="similarity">
    <text evidence="2 6">Belongs to the drug/metabolite transporter (DMT) superfamily. Plant drug/metabolite exporter (P-DME) (TC 2.A.7.4) family.</text>
</comment>
<feature type="transmembrane region" description="Helical" evidence="6">
    <location>
        <begin position="26"/>
        <end position="49"/>
    </location>
</feature>
<dbReference type="Proteomes" id="UP001172457">
    <property type="component" value="Chromosome 4"/>
</dbReference>
<evidence type="ECO:0000256" key="6">
    <source>
        <dbReference type="RuleBase" id="RU363077"/>
    </source>
</evidence>
<accession>A0AA38WKY5</accession>
<dbReference type="PANTHER" id="PTHR31218">
    <property type="entry name" value="WAT1-RELATED PROTEIN"/>
    <property type="match status" value="1"/>
</dbReference>
<feature type="domain" description="EamA" evidence="7">
    <location>
        <begin position="170"/>
        <end position="279"/>
    </location>
</feature>
<dbReference type="InterPro" id="IPR037185">
    <property type="entry name" value="EmrE-like"/>
</dbReference>
<evidence type="ECO:0000256" key="4">
    <source>
        <dbReference type="ARBA" id="ARBA00022989"/>
    </source>
</evidence>
<sequence>MDAAQATMFGLCTNRNGSDWKLGWNVTLLTVTYSGMLASGLIFMFITLCVQMRDPLFVSAFNPLMLVIVAIVGSLLLNERLHLRSVLGAILIIVGLYIVLWGKSKELKKVVQLCPVKDSSIETKNGLIIGEPECSSFGIGGDGEFKHSSVQDDNDEPRRIANMVKTYPCPYSVTALTSIMGAAQATMFGLCTNRNWSDWKLGWNVTLLTVTYSGMLASGLIFMFITLCVQMRGPLFVSAFNPLMLVIVAIAGSLLLNERLHLRSVLGAIFIIVGLYIVLWGKSNELKKVAQLCPVKGSSIETKNGLIIGEPECSSFGIGGDGEFKHSSVQDDNDEPRRIVITS</sequence>
<feature type="transmembrane region" description="Helical" evidence="6">
    <location>
        <begin position="236"/>
        <end position="256"/>
    </location>
</feature>
<reference evidence="8" key="1">
    <citation type="submission" date="2023-03" db="EMBL/GenBank/DDBJ databases">
        <title>Chromosome-scale reference genome and RAD-based genetic map of yellow starthistle (Centaurea solstitialis) reveal putative structural variation and QTLs associated with invader traits.</title>
        <authorList>
            <person name="Reatini B."/>
            <person name="Cang F.A."/>
            <person name="Jiang Q."/>
            <person name="Mckibben M.T.W."/>
            <person name="Barker M.S."/>
            <person name="Rieseberg L.H."/>
            <person name="Dlugosch K.M."/>
        </authorList>
    </citation>
    <scope>NUCLEOTIDE SEQUENCE</scope>
    <source>
        <strain evidence="8">CAN-66</strain>
        <tissue evidence="8">Leaf</tissue>
    </source>
</reference>
<keyword evidence="9" id="KW-1185">Reference proteome</keyword>
<feature type="domain" description="EamA" evidence="7">
    <location>
        <begin position="20"/>
        <end position="100"/>
    </location>
</feature>
<dbReference type="EMBL" id="JARYMX010000004">
    <property type="protein sequence ID" value="KAJ9552276.1"/>
    <property type="molecule type" value="Genomic_DNA"/>
</dbReference>